<evidence type="ECO:0000256" key="1">
    <source>
        <dbReference type="SAM" id="MobiDB-lite"/>
    </source>
</evidence>
<dbReference type="AlphaFoldDB" id="A0AAQ3T4K8"/>
<feature type="region of interest" description="Disordered" evidence="1">
    <location>
        <begin position="1"/>
        <end position="36"/>
    </location>
</feature>
<dbReference type="PANTHER" id="PTHR33790">
    <property type="entry name" value="OS05G0344200 PROTEIN"/>
    <property type="match status" value="1"/>
</dbReference>
<feature type="compositionally biased region" description="Low complexity" evidence="1">
    <location>
        <begin position="23"/>
        <end position="36"/>
    </location>
</feature>
<evidence type="ECO:0000313" key="3">
    <source>
        <dbReference type="Proteomes" id="UP001341281"/>
    </source>
</evidence>
<organism evidence="2 3">
    <name type="scientific">Paspalum notatum var. saurae</name>
    <dbReference type="NCBI Taxonomy" id="547442"/>
    <lineage>
        <taxon>Eukaryota</taxon>
        <taxon>Viridiplantae</taxon>
        <taxon>Streptophyta</taxon>
        <taxon>Embryophyta</taxon>
        <taxon>Tracheophyta</taxon>
        <taxon>Spermatophyta</taxon>
        <taxon>Magnoliopsida</taxon>
        <taxon>Liliopsida</taxon>
        <taxon>Poales</taxon>
        <taxon>Poaceae</taxon>
        <taxon>PACMAD clade</taxon>
        <taxon>Panicoideae</taxon>
        <taxon>Andropogonodae</taxon>
        <taxon>Paspaleae</taxon>
        <taxon>Paspalinae</taxon>
        <taxon>Paspalum</taxon>
    </lineage>
</organism>
<accession>A0AAQ3T4K8</accession>
<proteinExistence type="predicted"/>
<gene>
    <name evidence="2" type="ORF">U9M48_016104</name>
</gene>
<name>A0AAQ3T4K8_PASNO</name>
<feature type="compositionally biased region" description="Basic and acidic residues" evidence="1">
    <location>
        <begin position="85"/>
        <end position="95"/>
    </location>
</feature>
<dbReference type="InterPro" id="IPR040414">
    <property type="entry name" value="CID1/CID2"/>
</dbReference>
<evidence type="ECO:0000313" key="2">
    <source>
        <dbReference type="EMBL" id="WVZ66953.1"/>
    </source>
</evidence>
<reference evidence="2 3" key="1">
    <citation type="submission" date="2024-02" db="EMBL/GenBank/DDBJ databases">
        <title>High-quality chromosome-scale genome assembly of Pensacola bahiagrass (Paspalum notatum Flugge var. saurae).</title>
        <authorList>
            <person name="Vega J.M."/>
            <person name="Podio M."/>
            <person name="Orjuela J."/>
            <person name="Siena L.A."/>
            <person name="Pessino S.C."/>
            <person name="Combes M.C."/>
            <person name="Mariac C."/>
            <person name="Albertini E."/>
            <person name="Pupilli F."/>
            <person name="Ortiz J.P.A."/>
            <person name="Leblanc O."/>
        </authorList>
    </citation>
    <scope>NUCLEOTIDE SEQUENCE [LARGE SCALE GENOMIC DNA]</scope>
    <source>
        <strain evidence="2">R1</strain>
        <tissue evidence="2">Leaf</tissue>
    </source>
</reference>
<feature type="region of interest" description="Disordered" evidence="1">
    <location>
        <begin position="48"/>
        <end position="111"/>
    </location>
</feature>
<keyword evidence="3" id="KW-1185">Reference proteome</keyword>
<dbReference type="Pfam" id="PF07145">
    <property type="entry name" value="PAM2"/>
    <property type="match status" value="1"/>
</dbReference>
<dbReference type="PANTHER" id="PTHR33790:SF10">
    <property type="entry name" value="PROTEIN EARLY RESPONSIVE TO DEHYDRATION 15"/>
    <property type="match status" value="1"/>
</dbReference>
<dbReference type="Proteomes" id="UP001341281">
    <property type="component" value="Chromosome 03"/>
</dbReference>
<protein>
    <submittedName>
        <fullName evidence="2">Uncharacterized protein</fullName>
    </submittedName>
</protein>
<dbReference type="InterPro" id="IPR009818">
    <property type="entry name" value="PAM2_motif"/>
</dbReference>
<sequence>MAKGKKGQADQSPSRRPPHPEAAPHGSPSPSPSRRACSCCARVSLAGYKLPPPPRHCGRAGHGTQKPPEIARFPSVRSARPQSDQSHREEAEASKQGKGFQVTGSKKEEETMSTMAVASSSSLNPNAPLFIPAAYRQVEDFSPEWWELVKTTAWFRDHWFRQHHQLFHDDAAYAALPDDLLDDDVAALLPDDSVDLLDTDDLFYAPPEPDTHLHHSTTKAPAYDVDVLRALSLASPRAVVVGAPSPRALQQQQMRQVVVDRPAQHHVGVRGTAARRAIHQPR</sequence>
<dbReference type="EMBL" id="CP144747">
    <property type="protein sequence ID" value="WVZ66953.1"/>
    <property type="molecule type" value="Genomic_DNA"/>
</dbReference>